<dbReference type="SUPFAM" id="SSF52172">
    <property type="entry name" value="CheY-like"/>
    <property type="match status" value="1"/>
</dbReference>
<protein>
    <submittedName>
        <fullName evidence="4">Response regulator receiver domain-containing protein</fullName>
    </submittedName>
</protein>
<dbReference type="Gene3D" id="3.40.50.2300">
    <property type="match status" value="1"/>
</dbReference>
<dbReference type="PROSITE" id="PS50110">
    <property type="entry name" value="RESPONSE_REGULATORY"/>
    <property type="match status" value="1"/>
</dbReference>
<evidence type="ECO:0000313" key="5">
    <source>
        <dbReference type="Proteomes" id="UP000243924"/>
    </source>
</evidence>
<dbReference type="AlphaFoldDB" id="A0A1H2GF87"/>
<feature type="modified residue" description="4-aspartylphosphate" evidence="2">
    <location>
        <position position="54"/>
    </location>
</feature>
<evidence type="ECO:0000313" key="4">
    <source>
        <dbReference type="EMBL" id="SDU18333.1"/>
    </source>
</evidence>
<dbReference type="CDD" id="cd00156">
    <property type="entry name" value="REC"/>
    <property type="match status" value="1"/>
</dbReference>
<keyword evidence="5" id="KW-1185">Reference proteome</keyword>
<dbReference type="InterPro" id="IPR001789">
    <property type="entry name" value="Sig_transdc_resp-reg_receiver"/>
</dbReference>
<dbReference type="InterPro" id="IPR011006">
    <property type="entry name" value="CheY-like_superfamily"/>
</dbReference>
<dbReference type="PANTHER" id="PTHR44591">
    <property type="entry name" value="STRESS RESPONSE REGULATOR PROTEIN 1"/>
    <property type="match status" value="1"/>
</dbReference>
<gene>
    <name evidence="4" type="ORF">SAMN05216210_2267</name>
</gene>
<dbReference type="InterPro" id="IPR050595">
    <property type="entry name" value="Bact_response_regulator"/>
</dbReference>
<evidence type="ECO:0000256" key="2">
    <source>
        <dbReference type="PROSITE-ProRule" id="PRU00169"/>
    </source>
</evidence>
<dbReference type="PANTHER" id="PTHR44591:SF3">
    <property type="entry name" value="RESPONSE REGULATORY DOMAIN-CONTAINING PROTEIN"/>
    <property type="match status" value="1"/>
</dbReference>
<dbReference type="SMART" id="SM00448">
    <property type="entry name" value="REC"/>
    <property type="match status" value="1"/>
</dbReference>
<evidence type="ECO:0000256" key="1">
    <source>
        <dbReference type="ARBA" id="ARBA00022553"/>
    </source>
</evidence>
<accession>A0A1H2GF87</accession>
<sequence length="442" mass="48620">MTRKRALVVDDSRSARLILKRLLEQHGIAVDEAASAEAALDFLHYHKPNAIFMDHMMPGIDGLEAVRIIKSDPETALIPIMMYTSREGGELYLSQARALGAVGVLPKEMKSVDLPAMLRTLHLLDDDSPRPATAEPVSIDIDSKPYRPAELRPEPAPTMDFQAVNSAARAAADDAVLNTLRPQLERQTRALRQSLREELQRLDSNRPEPGPARSEPVRRWPALCFGLLLGVSGTFGAYQLIADSHGNTTPAAGNPGTNTTPAQEQGLWLSAMAEEKNRTAREQVALLRALEWGLNHNGQFDFGSIPFDNALLGRLNELLPLLHAGGFRGRIELTAHSGQFCLQQNAESSLQIAPEGLPLTECDGLNSEAERLQRSRELESLAFARFANQQPLLNGSPITLQLNPSRGDQPLAEYPPVNSMLTASDWNAIARQNQRVEIRLVR</sequence>
<dbReference type="EMBL" id="LT629787">
    <property type="protein sequence ID" value="SDU18333.1"/>
    <property type="molecule type" value="Genomic_DNA"/>
</dbReference>
<feature type="domain" description="Response regulatory" evidence="3">
    <location>
        <begin position="5"/>
        <end position="122"/>
    </location>
</feature>
<name>A0A1H2GF87_9GAMM</name>
<dbReference type="RefSeq" id="WP_092386956.1">
    <property type="nucleotide sequence ID" value="NZ_LT629787.1"/>
</dbReference>
<dbReference type="Proteomes" id="UP000243924">
    <property type="component" value="Chromosome I"/>
</dbReference>
<proteinExistence type="predicted"/>
<dbReference type="STRING" id="1434072.SAMN05216210_2267"/>
<organism evidence="4 5">
    <name type="scientific">Halopseudomonas salegens</name>
    <dbReference type="NCBI Taxonomy" id="1434072"/>
    <lineage>
        <taxon>Bacteria</taxon>
        <taxon>Pseudomonadati</taxon>
        <taxon>Pseudomonadota</taxon>
        <taxon>Gammaproteobacteria</taxon>
        <taxon>Pseudomonadales</taxon>
        <taxon>Pseudomonadaceae</taxon>
        <taxon>Halopseudomonas</taxon>
    </lineage>
</organism>
<reference evidence="5" key="1">
    <citation type="submission" date="2016-10" db="EMBL/GenBank/DDBJ databases">
        <authorList>
            <person name="Varghese N."/>
            <person name="Submissions S."/>
        </authorList>
    </citation>
    <scope>NUCLEOTIDE SEQUENCE [LARGE SCALE GENOMIC DNA]</scope>
    <source>
        <strain evidence="5">CECT 8338</strain>
    </source>
</reference>
<dbReference type="GO" id="GO:0000160">
    <property type="term" value="P:phosphorelay signal transduction system"/>
    <property type="evidence" value="ECO:0007669"/>
    <property type="project" value="InterPro"/>
</dbReference>
<dbReference type="Pfam" id="PF00072">
    <property type="entry name" value="Response_reg"/>
    <property type="match status" value="1"/>
</dbReference>
<dbReference type="OrthoDB" id="9800897at2"/>
<keyword evidence="1 2" id="KW-0597">Phosphoprotein</keyword>
<evidence type="ECO:0000259" key="3">
    <source>
        <dbReference type="PROSITE" id="PS50110"/>
    </source>
</evidence>